<evidence type="ECO:0000256" key="1">
    <source>
        <dbReference type="ARBA" id="ARBA00022485"/>
    </source>
</evidence>
<dbReference type="PANTHER" id="PTHR43255">
    <property type="entry name" value="IRON-SULFUR-BINDING OXIDOREDUCTASE FADF-RELATED-RELATED"/>
    <property type="match status" value="1"/>
</dbReference>
<dbReference type="EMBL" id="JAKGBZ010000028">
    <property type="protein sequence ID" value="MCF3947704.1"/>
    <property type="molecule type" value="Genomic_DNA"/>
</dbReference>
<feature type="transmembrane region" description="Helical" evidence="6">
    <location>
        <begin position="94"/>
        <end position="114"/>
    </location>
</feature>
<evidence type="ECO:0000256" key="5">
    <source>
        <dbReference type="ARBA" id="ARBA00023014"/>
    </source>
</evidence>
<evidence type="ECO:0000256" key="4">
    <source>
        <dbReference type="ARBA" id="ARBA00023004"/>
    </source>
</evidence>
<evidence type="ECO:0000256" key="3">
    <source>
        <dbReference type="ARBA" id="ARBA00023002"/>
    </source>
</evidence>
<feature type="transmembrane region" description="Helical" evidence="6">
    <location>
        <begin position="6"/>
        <end position="26"/>
    </location>
</feature>
<feature type="transmembrane region" description="Helical" evidence="6">
    <location>
        <begin position="69"/>
        <end position="88"/>
    </location>
</feature>
<accession>A0ABS9DY73</accession>
<keyword evidence="1" id="KW-0004">4Fe-4S</keyword>
<dbReference type="InterPro" id="IPR004017">
    <property type="entry name" value="Cys_rich_dom"/>
</dbReference>
<evidence type="ECO:0000259" key="7">
    <source>
        <dbReference type="PROSITE" id="PS51379"/>
    </source>
</evidence>
<evidence type="ECO:0000313" key="8">
    <source>
        <dbReference type="EMBL" id="MCF3947704.1"/>
    </source>
</evidence>
<dbReference type="Pfam" id="PF02754">
    <property type="entry name" value="CCG"/>
    <property type="match status" value="2"/>
</dbReference>
<evidence type="ECO:0000256" key="2">
    <source>
        <dbReference type="ARBA" id="ARBA00022723"/>
    </source>
</evidence>
<keyword evidence="6" id="KW-0472">Membrane</keyword>
<dbReference type="Gene3D" id="1.10.1060.10">
    <property type="entry name" value="Alpha-helical ferredoxin"/>
    <property type="match status" value="1"/>
</dbReference>
<proteinExistence type="predicted"/>
<comment type="caution">
    <text evidence="8">The sequence shown here is derived from an EMBL/GenBank/DDBJ whole genome shotgun (WGS) entry which is preliminary data.</text>
</comment>
<dbReference type="Pfam" id="PF13237">
    <property type="entry name" value="Fer4_10"/>
    <property type="match status" value="1"/>
</dbReference>
<dbReference type="Pfam" id="PF11982">
    <property type="entry name" value="DUF3483"/>
    <property type="match status" value="1"/>
</dbReference>
<sequence>MAPGSLLIVLAWGLLGFLAIQILRLASLWRRGAAANIDWLAGLAAVPRRYFVDVHAVVARKPEAARMHMAIAGGLLAGTVLLLLGIVPRFRASFVYWLLVAIAFAIAVAGAVLVARRRRPARPANLSGGSFTTLPLWLSTYAAGGLIGAIGILARVDALGAIGLVLAAIGGIMLVAQIPTGPMRHAIAGALHLAAHPRPERFAGMPASGLAPVPLDDPESFGVARIEDFAWNRLLGFDSCIQCGRCEAACPAFAAEQPLNPKALIQDFCAAMRPDDPPAYAGSPHPGIEDAAAGTILGTIHPETIWSCTTCRACVAACPMMIEHVDAVIDLRRHQTLSLGAAPGKAAPALTELRYAGNPGGYDPAGRLDFAAGLDIPVLEAGGSADVLLWLGDGAFDRRYGRTLRALIEILRAACVDFAVLGAAEQDCGDLARRLGDEAIFAQLARANIETLKTRRFVRIVTADPHALHVLRQEYPAYGGVFRVEHHTALIDELIGAGRISLAPRGDDAITYHDPCYLGRYNGETEAPRRILARLTGNAVEMARHGRNSFCCGGGGGAPVTDIPGKRRIPDLRIEQARATGASTVAVACPGCTAMLEGVVEPRPAIRDIAELVHDSLILPGDAAPAHAMLSI</sequence>
<dbReference type="PANTHER" id="PTHR43255:SF1">
    <property type="entry name" value="IRON-SULFUR-BINDING OXIDOREDUCTASE FADF-RELATED"/>
    <property type="match status" value="1"/>
</dbReference>
<feature type="domain" description="4Fe-4S ferredoxin-type" evidence="7">
    <location>
        <begin position="231"/>
        <end position="260"/>
    </location>
</feature>
<dbReference type="InterPro" id="IPR051460">
    <property type="entry name" value="HdrC_iron-sulfur_subunit"/>
</dbReference>
<organism evidence="8 9">
    <name type="scientific">Acidiphilium iwatense</name>
    <dbReference type="NCBI Taxonomy" id="768198"/>
    <lineage>
        <taxon>Bacteria</taxon>
        <taxon>Pseudomonadati</taxon>
        <taxon>Pseudomonadota</taxon>
        <taxon>Alphaproteobacteria</taxon>
        <taxon>Acetobacterales</taxon>
        <taxon>Acidocellaceae</taxon>
        <taxon>Acidiphilium</taxon>
    </lineage>
</organism>
<dbReference type="PROSITE" id="PS00198">
    <property type="entry name" value="4FE4S_FER_1"/>
    <property type="match status" value="2"/>
</dbReference>
<keyword evidence="2" id="KW-0479">Metal-binding</keyword>
<reference evidence="8 9" key="1">
    <citation type="submission" date="2022-01" db="EMBL/GenBank/DDBJ databases">
        <authorList>
            <person name="Won M."/>
            <person name="Kim S.-J."/>
            <person name="Kwon S.-W."/>
        </authorList>
    </citation>
    <scope>NUCLEOTIDE SEQUENCE [LARGE SCALE GENOMIC DNA]</scope>
    <source>
        <strain evidence="8 9">KCTC 23505</strain>
    </source>
</reference>
<name>A0ABS9DY73_9PROT</name>
<keyword evidence="4" id="KW-0408">Iron</keyword>
<keyword evidence="6" id="KW-0812">Transmembrane</keyword>
<dbReference type="PROSITE" id="PS51379">
    <property type="entry name" value="4FE4S_FER_2"/>
    <property type="match status" value="1"/>
</dbReference>
<dbReference type="InterPro" id="IPR017896">
    <property type="entry name" value="4Fe4S_Fe-S-bd"/>
</dbReference>
<evidence type="ECO:0000256" key="6">
    <source>
        <dbReference type="SAM" id="Phobius"/>
    </source>
</evidence>
<feature type="transmembrane region" description="Helical" evidence="6">
    <location>
        <begin position="134"/>
        <end position="152"/>
    </location>
</feature>
<dbReference type="SUPFAM" id="SSF46548">
    <property type="entry name" value="alpha-helical ferredoxin"/>
    <property type="match status" value="1"/>
</dbReference>
<keyword evidence="3" id="KW-0560">Oxidoreductase</keyword>
<keyword evidence="5" id="KW-0411">Iron-sulfur</keyword>
<dbReference type="InterPro" id="IPR009051">
    <property type="entry name" value="Helical_ferredxn"/>
</dbReference>
<feature type="transmembrane region" description="Helical" evidence="6">
    <location>
        <begin position="158"/>
        <end position="176"/>
    </location>
</feature>
<evidence type="ECO:0000313" key="9">
    <source>
        <dbReference type="Proteomes" id="UP001521209"/>
    </source>
</evidence>
<gene>
    <name evidence="8" type="ORF">L2A60_13555</name>
</gene>
<protein>
    <submittedName>
        <fullName evidence="8">(Fe-S)-binding protein</fullName>
    </submittedName>
</protein>
<dbReference type="RefSeq" id="WP_235704965.1">
    <property type="nucleotide sequence ID" value="NZ_JAKGBZ010000028.1"/>
</dbReference>
<keyword evidence="6" id="KW-1133">Transmembrane helix</keyword>
<dbReference type="InterPro" id="IPR021872">
    <property type="entry name" value="Csal_0991-like_N"/>
</dbReference>
<dbReference type="Proteomes" id="UP001521209">
    <property type="component" value="Unassembled WGS sequence"/>
</dbReference>
<keyword evidence="9" id="KW-1185">Reference proteome</keyword>
<dbReference type="InterPro" id="IPR017900">
    <property type="entry name" value="4Fe4S_Fe_S_CS"/>
</dbReference>